<keyword evidence="3" id="KW-1185">Reference proteome</keyword>
<proteinExistence type="predicted"/>
<reference evidence="2" key="1">
    <citation type="journal article" date="2021" name="Open Biol.">
        <title>Shared evolutionary footprints suggest mitochondrial oxidative damage underlies multiple complex I losses in fungi.</title>
        <authorList>
            <person name="Schikora-Tamarit M.A."/>
            <person name="Marcet-Houben M."/>
            <person name="Nosek J."/>
            <person name="Gabaldon T."/>
        </authorList>
    </citation>
    <scope>NUCLEOTIDE SEQUENCE</scope>
    <source>
        <strain evidence="2">CBS2887</strain>
    </source>
</reference>
<reference evidence="2" key="2">
    <citation type="submission" date="2021-01" db="EMBL/GenBank/DDBJ databases">
        <authorList>
            <person name="Schikora-Tamarit M.A."/>
        </authorList>
    </citation>
    <scope>NUCLEOTIDE SEQUENCE</scope>
    <source>
        <strain evidence="2">CBS2887</strain>
    </source>
</reference>
<evidence type="ECO:0000256" key="1">
    <source>
        <dbReference type="SAM" id="MobiDB-lite"/>
    </source>
</evidence>
<dbReference type="EMBL" id="JAEUBG010005248">
    <property type="protein sequence ID" value="KAH3676501.1"/>
    <property type="molecule type" value="Genomic_DNA"/>
</dbReference>
<feature type="compositionally biased region" description="Polar residues" evidence="1">
    <location>
        <begin position="83"/>
        <end position="92"/>
    </location>
</feature>
<gene>
    <name evidence="2" type="ORF">WICPIJ_009081</name>
</gene>
<organism evidence="2 3">
    <name type="scientific">Wickerhamomyces pijperi</name>
    <name type="common">Yeast</name>
    <name type="synonym">Pichia pijperi</name>
    <dbReference type="NCBI Taxonomy" id="599730"/>
    <lineage>
        <taxon>Eukaryota</taxon>
        <taxon>Fungi</taxon>
        <taxon>Dikarya</taxon>
        <taxon>Ascomycota</taxon>
        <taxon>Saccharomycotina</taxon>
        <taxon>Saccharomycetes</taxon>
        <taxon>Phaffomycetales</taxon>
        <taxon>Wickerhamomycetaceae</taxon>
        <taxon>Wickerhamomyces</taxon>
    </lineage>
</organism>
<feature type="compositionally biased region" description="Polar residues" evidence="1">
    <location>
        <begin position="100"/>
        <end position="110"/>
    </location>
</feature>
<dbReference type="AlphaFoldDB" id="A0A9P8TF19"/>
<protein>
    <submittedName>
        <fullName evidence="2">Uncharacterized protein</fullName>
    </submittedName>
</protein>
<accession>A0A9P8TF19</accession>
<feature type="region of interest" description="Disordered" evidence="1">
    <location>
        <begin position="82"/>
        <end position="111"/>
    </location>
</feature>
<name>A0A9P8TF19_WICPI</name>
<comment type="caution">
    <text evidence="2">The sequence shown here is derived from an EMBL/GenBank/DDBJ whole genome shotgun (WGS) entry which is preliminary data.</text>
</comment>
<sequence>MWCWSKMERQNGMSENQNINVQRFQFTAFWFMSVTRLSLEFFQFDLSGFSLHAGGFTFKTLVNLKLASSVSFRASSLRRPISSWKNSSNTAKSGHFRSPLVSSWSNGKQTSPKDELLELRLEEGLERKSKSSSDWSMLIPVLLPELSALSKRLAIGDDDVREPYPLSN</sequence>
<dbReference type="Proteomes" id="UP000774326">
    <property type="component" value="Unassembled WGS sequence"/>
</dbReference>
<evidence type="ECO:0000313" key="2">
    <source>
        <dbReference type="EMBL" id="KAH3676501.1"/>
    </source>
</evidence>
<evidence type="ECO:0000313" key="3">
    <source>
        <dbReference type="Proteomes" id="UP000774326"/>
    </source>
</evidence>